<sequence>MSDAAPPQSAAASSLAAYGNLKLYDLQKPFVEPMLQLCRLTNTALDALFYDVGALATTLLAQGIDINTGASCDDGTSPRPPKTIDLSAATHPSGSIVIVDAKLRGLISDWFLDMEPFINHANNAGRDTLHTLAVTGVGSSAYGAVAFAWDVSKAIGEPVAAVVPGYGLADVVPQALGGWFGFEIYDALQSATQNWLASFAPTLAMMGKELALSTPGRDPAATGAPVYRYGSAASDDVHAILKAVPTITRLVGHSKGALAIENALRSLATSHAEGISVFTLGCVIEEEFPKNRYQQSLGWLDALGTLNSLGKLTSGGRAPERPTLADHSTNSLFPLSMQVGPCVAAR</sequence>
<gene>
    <name evidence="1" type="ORF">SAMN05444159_0247</name>
</gene>
<accession>A0A1M6I747</accession>
<organism evidence="1 2">
    <name type="scientific">Bradyrhizobium lablabi</name>
    <dbReference type="NCBI Taxonomy" id="722472"/>
    <lineage>
        <taxon>Bacteria</taxon>
        <taxon>Pseudomonadati</taxon>
        <taxon>Pseudomonadota</taxon>
        <taxon>Alphaproteobacteria</taxon>
        <taxon>Hyphomicrobiales</taxon>
        <taxon>Nitrobacteraceae</taxon>
        <taxon>Bradyrhizobium</taxon>
    </lineage>
</organism>
<name>A0A1M6I747_9BRAD</name>
<protein>
    <submittedName>
        <fullName evidence="1">Uncharacterized protein</fullName>
    </submittedName>
</protein>
<dbReference type="RefSeq" id="WP_079536240.1">
    <property type="nucleotide sequence ID" value="NZ_LT670844.1"/>
</dbReference>
<dbReference type="OrthoDB" id="7375665at2"/>
<dbReference type="Proteomes" id="UP000189935">
    <property type="component" value="Chromosome I"/>
</dbReference>
<dbReference type="EMBL" id="LT670844">
    <property type="protein sequence ID" value="SHJ30291.1"/>
    <property type="molecule type" value="Genomic_DNA"/>
</dbReference>
<dbReference type="AlphaFoldDB" id="A0A1M6I747"/>
<evidence type="ECO:0000313" key="1">
    <source>
        <dbReference type="EMBL" id="SHJ30291.1"/>
    </source>
</evidence>
<evidence type="ECO:0000313" key="2">
    <source>
        <dbReference type="Proteomes" id="UP000189935"/>
    </source>
</evidence>
<proteinExistence type="predicted"/>
<reference evidence="1 2" key="1">
    <citation type="submission" date="2016-11" db="EMBL/GenBank/DDBJ databases">
        <authorList>
            <person name="Jaros S."/>
            <person name="Januszkiewicz K."/>
            <person name="Wedrychowicz H."/>
        </authorList>
    </citation>
    <scope>NUCLEOTIDE SEQUENCE [LARGE SCALE GENOMIC DNA]</scope>
    <source>
        <strain evidence="1 2">GAS499</strain>
    </source>
</reference>